<evidence type="ECO:0000313" key="1">
    <source>
        <dbReference type="EMBL" id="DAF50142.1"/>
    </source>
</evidence>
<name>A0A8S5SGR3_9CAUD</name>
<sequence length="169" mass="17947">MGKVTTPAAQVRTALKEAGYGAKAVTVRQKGRTDTLLEVAVRDSGVDLCAVERIARAVEHIDRDPSGDVLVGGNVAVICGYTGDVLSDVASRYQAVAVAALADYTSEYGQTLAQRADGRKLTWFARDGLLIADKGGSHEVDTFERSHWSAFADYIAAFVLTGALHAMAM</sequence>
<protein>
    <submittedName>
        <fullName evidence="1">Uncharacterized protein</fullName>
    </submittedName>
</protein>
<dbReference type="EMBL" id="BK032592">
    <property type="protein sequence ID" value="DAF50142.1"/>
    <property type="molecule type" value="Genomic_DNA"/>
</dbReference>
<proteinExistence type="predicted"/>
<reference evidence="1" key="1">
    <citation type="journal article" date="2021" name="Proc. Natl. Acad. Sci. U.S.A.">
        <title>A Catalog of Tens of Thousands of Viruses from Human Metagenomes Reveals Hidden Associations with Chronic Diseases.</title>
        <authorList>
            <person name="Tisza M.J."/>
            <person name="Buck C.B."/>
        </authorList>
    </citation>
    <scope>NUCLEOTIDE SEQUENCE</scope>
    <source>
        <strain evidence="1">CtzyE57</strain>
    </source>
</reference>
<accession>A0A8S5SGR3</accession>
<organism evidence="1">
    <name type="scientific">Siphoviridae sp. ctzyE57</name>
    <dbReference type="NCBI Taxonomy" id="2827982"/>
    <lineage>
        <taxon>Viruses</taxon>
        <taxon>Duplodnaviria</taxon>
        <taxon>Heunggongvirae</taxon>
        <taxon>Uroviricota</taxon>
        <taxon>Caudoviricetes</taxon>
    </lineage>
</organism>